<organism evidence="2 3">
    <name type="scientific">Ditylenchus dipsaci</name>
    <dbReference type="NCBI Taxonomy" id="166011"/>
    <lineage>
        <taxon>Eukaryota</taxon>
        <taxon>Metazoa</taxon>
        <taxon>Ecdysozoa</taxon>
        <taxon>Nematoda</taxon>
        <taxon>Chromadorea</taxon>
        <taxon>Rhabditida</taxon>
        <taxon>Tylenchina</taxon>
        <taxon>Tylenchomorpha</taxon>
        <taxon>Sphaerularioidea</taxon>
        <taxon>Anguinidae</taxon>
        <taxon>Anguininae</taxon>
        <taxon>Ditylenchus</taxon>
    </lineage>
</organism>
<dbReference type="Proteomes" id="UP000887574">
    <property type="component" value="Unplaced"/>
</dbReference>
<name>A0A915EN42_9BILA</name>
<evidence type="ECO:0000256" key="1">
    <source>
        <dbReference type="SAM" id="Phobius"/>
    </source>
</evidence>
<dbReference type="PANTHER" id="PTHR31751">
    <property type="entry name" value="SI:CH211-108C17.2-RELATED-RELATED"/>
    <property type="match status" value="1"/>
</dbReference>
<keyword evidence="1" id="KW-0812">Transmembrane</keyword>
<dbReference type="PANTHER" id="PTHR31751:SF42">
    <property type="entry name" value="PROTEIN CBG10204"/>
    <property type="match status" value="1"/>
</dbReference>
<accession>A0A915EN42</accession>
<evidence type="ECO:0000313" key="3">
    <source>
        <dbReference type="WBParaSite" id="jg768"/>
    </source>
</evidence>
<keyword evidence="2" id="KW-1185">Reference proteome</keyword>
<sequence length="354" mass="40697">MELEGVKRCIQALEESGIIIKSVTTDRHLQIRAYMASEKPELEHDFDAWHMLKSIRRNIVNAIASTVPVAVAMIMYSDIAFSLISKLPEVVLICRQGKMPKSRQNAVVQANCLKWFGTVDNVKMGIGFQATWVEMRTHLDVLKMDIRARAGLDVLIGGMRSLAGLDVVKIGTKIRAGLGVLHGPRARLNFAILCLKSSYYSFMMGQSISKYSTLHKQLQLPSLMVEIFSDHYIDRLEALDTDVYITENIYLWPRSSNGEHYIPYVFADNHFRFEDEMPKIRGLRPDIKYDHKSVMHYPPTYKDANGNVKIQFTAKNSEQFSKIDQVQPSDLQHINIMYRCEQKYFDRAQHYQVE</sequence>
<dbReference type="GO" id="GO:0008237">
    <property type="term" value="F:metallopeptidase activity"/>
    <property type="evidence" value="ECO:0007669"/>
    <property type="project" value="InterPro"/>
</dbReference>
<dbReference type="Gene3D" id="3.40.390.10">
    <property type="entry name" value="Collagenase (Catalytic Domain)"/>
    <property type="match status" value="1"/>
</dbReference>
<feature type="transmembrane region" description="Helical" evidence="1">
    <location>
        <begin position="59"/>
        <end position="84"/>
    </location>
</feature>
<dbReference type="WBParaSite" id="jg768">
    <property type="protein sequence ID" value="jg768"/>
    <property type="gene ID" value="jg768"/>
</dbReference>
<keyword evidence="1" id="KW-0472">Membrane</keyword>
<proteinExistence type="predicted"/>
<protein>
    <submittedName>
        <fullName evidence="3">Uncharacterized protein</fullName>
    </submittedName>
</protein>
<reference evidence="3" key="1">
    <citation type="submission" date="2022-11" db="UniProtKB">
        <authorList>
            <consortium name="WormBaseParasite"/>
        </authorList>
    </citation>
    <scope>IDENTIFICATION</scope>
</reference>
<dbReference type="InterPro" id="IPR024079">
    <property type="entry name" value="MetalloPept_cat_dom_sf"/>
</dbReference>
<evidence type="ECO:0000313" key="2">
    <source>
        <dbReference type="Proteomes" id="UP000887574"/>
    </source>
</evidence>
<keyword evidence="1" id="KW-1133">Transmembrane helix</keyword>
<dbReference type="AlphaFoldDB" id="A0A915EN42"/>